<dbReference type="EMBL" id="CP011451">
    <property type="protein sequence ID" value="AKH37898.1"/>
    <property type="molecule type" value="Genomic_DNA"/>
</dbReference>
<evidence type="ECO:0000256" key="1">
    <source>
        <dbReference type="ARBA" id="ARBA00000971"/>
    </source>
</evidence>
<dbReference type="GO" id="GO:0005737">
    <property type="term" value="C:cytoplasm"/>
    <property type="evidence" value="ECO:0007669"/>
    <property type="project" value="UniProtKB-SubCell"/>
</dbReference>
<keyword evidence="7 9" id="KW-0413">Isomerase</keyword>
<evidence type="ECO:0000313" key="11">
    <source>
        <dbReference type="EMBL" id="AKH37898.1"/>
    </source>
</evidence>
<feature type="domain" description="PPIase FKBP-type" evidence="10">
    <location>
        <begin position="6"/>
        <end position="90"/>
    </location>
</feature>
<evidence type="ECO:0000256" key="2">
    <source>
        <dbReference type="ARBA" id="ARBA00004496"/>
    </source>
</evidence>
<dbReference type="PROSITE" id="PS50059">
    <property type="entry name" value="FKBP_PPIASE"/>
    <property type="match status" value="1"/>
</dbReference>
<evidence type="ECO:0000256" key="6">
    <source>
        <dbReference type="ARBA" id="ARBA00023186"/>
    </source>
</evidence>
<name>A0A0F7KFG3_9PROT</name>
<dbReference type="PANTHER" id="PTHR47861:SF3">
    <property type="entry name" value="FKBP-TYPE PEPTIDYL-PROLYL CIS-TRANS ISOMERASE SLYD"/>
    <property type="match status" value="1"/>
</dbReference>
<evidence type="ECO:0000256" key="3">
    <source>
        <dbReference type="ARBA" id="ARBA00006577"/>
    </source>
</evidence>
<comment type="function">
    <text evidence="8">Also involved in hydrogenase metallocenter assembly, probably by participating in the nickel insertion step. This function in hydrogenase biosynthesis requires chaperone activity and the presence of the metal-binding domain, but not PPIase activity.</text>
</comment>
<evidence type="ECO:0000256" key="8">
    <source>
        <dbReference type="ARBA" id="ARBA00037071"/>
    </source>
</evidence>
<dbReference type="KEGG" id="nco:AAW31_08840"/>
<dbReference type="Proteomes" id="UP000324176">
    <property type="component" value="Unassembled WGS sequence"/>
</dbReference>
<sequence length="161" mass="17811">MRIEKDTVVSLQYYKLSNLDGEVMEESTTPVSYLHGGYGGMFPSVEEALQGKEAGYQLSLAMEPEETFGEYDSELIHIEPRSAFPDTVEVGMQFEGGEENSDDVMIYTVTDVTDDIVVVDGNHPLAGMALQFECTVMEVRAATHDELSHGHVHGPHGHHEH</sequence>
<gene>
    <name evidence="11" type="ORF">AAW31_08840</name>
    <name evidence="12" type="ORF">BCL69_100513</name>
</gene>
<keyword evidence="6" id="KW-0143">Chaperone</keyword>
<dbReference type="SUPFAM" id="SSF54534">
    <property type="entry name" value="FKBP-like"/>
    <property type="match status" value="1"/>
</dbReference>
<evidence type="ECO:0000313" key="12">
    <source>
        <dbReference type="EMBL" id="TYP92814.1"/>
    </source>
</evidence>
<dbReference type="Gene3D" id="3.10.50.40">
    <property type="match status" value="1"/>
</dbReference>
<reference evidence="12 14" key="3">
    <citation type="submission" date="2019-07" db="EMBL/GenBank/DDBJ databases">
        <title>Active sludge and wastewater microbial communities from Klosterneuburg, Austria.</title>
        <authorList>
            <person name="Wagner M."/>
        </authorList>
    </citation>
    <scope>NUCLEOTIDE SEQUENCE [LARGE SCALE GENOMIC DNA]</scope>
    <source>
        <strain evidence="12 14">Nm2</strain>
    </source>
</reference>
<dbReference type="GO" id="GO:0003755">
    <property type="term" value="F:peptidyl-prolyl cis-trans isomerase activity"/>
    <property type="evidence" value="ECO:0007669"/>
    <property type="project" value="UniProtKB-KW"/>
</dbReference>
<evidence type="ECO:0000313" key="14">
    <source>
        <dbReference type="Proteomes" id="UP000324176"/>
    </source>
</evidence>
<keyword evidence="4" id="KW-0963">Cytoplasm</keyword>
<comment type="catalytic activity">
    <reaction evidence="1 9">
        <text>[protein]-peptidylproline (omega=180) = [protein]-peptidylproline (omega=0)</text>
        <dbReference type="Rhea" id="RHEA:16237"/>
        <dbReference type="Rhea" id="RHEA-COMP:10747"/>
        <dbReference type="Rhea" id="RHEA-COMP:10748"/>
        <dbReference type="ChEBI" id="CHEBI:83833"/>
        <dbReference type="ChEBI" id="CHEBI:83834"/>
        <dbReference type="EC" id="5.2.1.8"/>
    </reaction>
</comment>
<dbReference type="EMBL" id="VNHT01000005">
    <property type="protein sequence ID" value="TYP92814.1"/>
    <property type="molecule type" value="Genomic_DNA"/>
</dbReference>
<dbReference type="GO" id="GO:0042026">
    <property type="term" value="P:protein refolding"/>
    <property type="evidence" value="ECO:0007669"/>
    <property type="project" value="UniProtKB-ARBA"/>
</dbReference>
<dbReference type="PANTHER" id="PTHR47861">
    <property type="entry name" value="FKBP-TYPE PEPTIDYL-PROLYL CIS-TRANS ISOMERASE SLYD"/>
    <property type="match status" value="1"/>
</dbReference>
<reference evidence="13" key="1">
    <citation type="submission" date="2015-05" db="EMBL/GenBank/DDBJ databases">
        <title>Draft genome of Nitrosomonas communis strain Nm2.</title>
        <authorList>
            <person name="Kozlowski J.A."/>
            <person name="Kits K.D."/>
            <person name="Stein L.Y."/>
        </authorList>
    </citation>
    <scope>NUCLEOTIDE SEQUENCE [LARGE SCALE GENOMIC DNA]</scope>
    <source>
        <strain evidence="13">Nm2</strain>
    </source>
</reference>
<reference evidence="11 13" key="2">
    <citation type="journal article" date="2016" name="Genome Announc.">
        <title>Genome Sequence of Nitrosomonas communis Strain Nm2, a Mesophilic Ammonia-Oxidizing Bacterium Isolated from Mediterranean Soil.</title>
        <authorList>
            <person name="Kozlowski J.A."/>
            <person name="Kits K.D."/>
            <person name="Stein L.Y."/>
        </authorList>
    </citation>
    <scope>NUCLEOTIDE SEQUENCE [LARGE SCALE GENOMIC DNA]</scope>
    <source>
        <strain evidence="11 13">Nm2</strain>
    </source>
</reference>
<dbReference type="RefSeq" id="WP_046849968.1">
    <property type="nucleotide sequence ID" value="NZ_CP011451.1"/>
</dbReference>
<dbReference type="OrthoDB" id="9808891at2"/>
<dbReference type="Proteomes" id="UP000034156">
    <property type="component" value="Chromosome"/>
</dbReference>
<evidence type="ECO:0000259" key="10">
    <source>
        <dbReference type="PROSITE" id="PS50059"/>
    </source>
</evidence>
<accession>A0A0F7KFG3</accession>
<comment type="similarity">
    <text evidence="3">Belongs to the FKBP-type PPIase family.</text>
</comment>
<comment type="subcellular location">
    <subcellularLocation>
        <location evidence="2">Cytoplasm</location>
    </subcellularLocation>
</comment>
<evidence type="ECO:0000256" key="4">
    <source>
        <dbReference type="ARBA" id="ARBA00022490"/>
    </source>
</evidence>
<evidence type="ECO:0000256" key="9">
    <source>
        <dbReference type="PROSITE-ProRule" id="PRU00277"/>
    </source>
</evidence>
<keyword evidence="13" id="KW-1185">Reference proteome</keyword>
<evidence type="ECO:0000256" key="5">
    <source>
        <dbReference type="ARBA" id="ARBA00023110"/>
    </source>
</evidence>
<evidence type="ECO:0000313" key="13">
    <source>
        <dbReference type="Proteomes" id="UP000034156"/>
    </source>
</evidence>
<evidence type="ECO:0000256" key="7">
    <source>
        <dbReference type="ARBA" id="ARBA00023235"/>
    </source>
</evidence>
<protein>
    <recommendedName>
        <fullName evidence="9">peptidylprolyl isomerase</fullName>
        <ecNumber evidence="9">5.2.1.8</ecNumber>
    </recommendedName>
</protein>
<keyword evidence="5 9" id="KW-0697">Rotamase</keyword>
<dbReference type="EC" id="5.2.1.8" evidence="9"/>
<proteinExistence type="inferred from homology"/>
<organism evidence="11 13">
    <name type="scientific">Nitrosomonas communis</name>
    <dbReference type="NCBI Taxonomy" id="44574"/>
    <lineage>
        <taxon>Bacteria</taxon>
        <taxon>Pseudomonadati</taxon>
        <taxon>Pseudomonadota</taxon>
        <taxon>Betaproteobacteria</taxon>
        <taxon>Nitrosomonadales</taxon>
        <taxon>Nitrosomonadaceae</taxon>
        <taxon>Nitrosomonas</taxon>
    </lineage>
</organism>
<dbReference type="InterPro" id="IPR001179">
    <property type="entry name" value="PPIase_FKBP_dom"/>
</dbReference>
<dbReference type="InterPro" id="IPR046357">
    <property type="entry name" value="PPIase_dom_sf"/>
</dbReference>
<dbReference type="AlphaFoldDB" id="A0A0F7KFG3"/>
<dbReference type="PATRIC" id="fig|44574.3.peg.2154"/>